<comment type="caution">
    <text evidence="1">The sequence shown here is derived from an EMBL/GenBank/DDBJ whole genome shotgun (WGS) entry which is preliminary data.</text>
</comment>
<dbReference type="EMBL" id="JAGKQM010000019">
    <property type="protein sequence ID" value="KAH0859066.1"/>
    <property type="molecule type" value="Genomic_DNA"/>
</dbReference>
<accession>A0ABQ7XT12</accession>
<sequence>MSVSTRSLTASPSKRTPIVAGQNKSKFVSLANGEVCGASRNLILSEALPLRQTQSSSVWSFSGTEMYKREWKEGKKCFVEAAVEVVVHFEMEVCGGYGYEGDGYGGEYSGGRGSYSKEGGAGG</sequence>
<keyword evidence="2" id="KW-1185">Reference proteome</keyword>
<name>A0ABQ7XT12_BRANA</name>
<proteinExistence type="predicted"/>
<gene>
    <name evidence="1" type="ORF">HID58_087327</name>
</gene>
<protein>
    <submittedName>
        <fullName evidence="1">Uncharacterized protein</fullName>
    </submittedName>
</protein>
<evidence type="ECO:0000313" key="2">
    <source>
        <dbReference type="Proteomes" id="UP000824890"/>
    </source>
</evidence>
<dbReference type="Proteomes" id="UP000824890">
    <property type="component" value="Unassembled WGS sequence"/>
</dbReference>
<reference evidence="1 2" key="1">
    <citation type="submission" date="2021-05" db="EMBL/GenBank/DDBJ databases">
        <title>Genome Assembly of Synthetic Allotetraploid Brassica napus Reveals Homoeologous Exchanges between Subgenomes.</title>
        <authorList>
            <person name="Davis J.T."/>
        </authorList>
    </citation>
    <scope>NUCLEOTIDE SEQUENCE [LARGE SCALE GENOMIC DNA]</scope>
    <source>
        <strain evidence="2">cv. Da-Ae</strain>
        <tissue evidence="1">Seedling</tissue>
    </source>
</reference>
<organism evidence="1 2">
    <name type="scientific">Brassica napus</name>
    <name type="common">Rape</name>
    <dbReference type="NCBI Taxonomy" id="3708"/>
    <lineage>
        <taxon>Eukaryota</taxon>
        <taxon>Viridiplantae</taxon>
        <taxon>Streptophyta</taxon>
        <taxon>Embryophyta</taxon>
        <taxon>Tracheophyta</taxon>
        <taxon>Spermatophyta</taxon>
        <taxon>Magnoliopsida</taxon>
        <taxon>eudicotyledons</taxon>
        <taxon>Gunneridae</taxon>
        <taxon>Pentapetalae</taxon>
        <taxon>rosids</taxon>
        <taxon>malvids</taxon>
        <taxon>Brassicales</taxon>
        <taxon>Brassicaceae</taxon>
        <taxon>Brassiceae</taxon>
        <taxon>Brassica</taxon>
    </lineage>
</organism>
<evidence type="ECO:0000313" key="1">
    <source>
        <dbReference type="EMBL" id="KAH0859066.1"/>
    </source>
</evidence>